<feature type="chain" id="PRO_5037282755" evidence="1">
    <location>
        <begin position="37"/>
        <end position="294"/>
    </location>
</feature>
<reference evidence="2" key="2">
    <citation type="submission" date="2021-04" db="EMBL/GenBank/DDBJ databases">
        <authorList>
            <person name="Gilroy R."/>
        </authorList>
    </citation>
    <scope>NUCLEOTIDE SEQUENCE</scope>
    <source>
        <strain evidence="2">378</strain>
    </source>
</reference>
<sequence>MRSVLASLSALWQHHRRSMLLLSSALSSLLPLTAPAAQQPLPSLPLSTSSSPFAQGAIFSNEVFSEQEDGDNYSVLLSLSPNDLGYAAKIGGYYNTESCSFAGQCSLENRGSYYHLTCYGLADNPRTIARPRLIATYLPDSAELAITTLPTDVCGPMTNLLAELHGPFVRQSMLPLPEGFDLSGQYTLADSRHGGDFNSYGSVEMSSNGKTMLGSDAYSIKVSTTHRSHKCTFSGFCNIIPAFNQLECINGDDDPNNFDVLQGFIRDGRLVFTEGTVEHACESGGTMYFEFAKQ</sequence>
<reference evidence="2" key="1">
    <citation type="journal article" date="2021" name="PeerJ">
        <title>Extensive microbial diversity within the chicken gut microbiome revealed by metagenomics and culture.</title>
        <authorList>
            <person name="Gilroy R."/>
            <person name="Ravi A."/>
            <person name="Getino M."/>
            <person name="Pursley I."/>
            <person name="Horton D.L."/>
            <person name="Alikhan N.F."/>
            <person name="Baker D."/>
            <person name="Gharbi K."/>
            <person name="Hall N."/>
            <person name="Watson M."/>
            <person name="Adriaenssens E.M."/>
            <person name="Foster-Nyarko E."/>
            <person name="Jarju S."/>
            <person name="Secka A."/>
            <person name="Antonio M."/>
            <person name="Oren A."/>
            <person name="Chaudhuri R.R."/>
            <person name="La Ragione R."/>
            <person name="Hildebrand F."/>
            <person name="Pallen M.J."/>
        </authorList>
    </citation>
    <scope>NUCLEOTIDE SEQUENCE</scope>
    <source>
        <strain evidence="2">378</strain>
    </source>
</reference>
<comment type="caution">
    <text evidence="2">The sequence shown here is derived from an EMBL/GenBank/DDBJ whole genome shotgun (WGS) entry which is preliminary data.</text>
</comment>
<keyword evidence="1" id="KW-0732">Signal</keyword>
<dbReference type="AlphaFoldDB" id="A0A948TEJ5"/>
<evidence type="ECO:0000313" key="3">
    <source>
        <dbReference type="Proteomes" id="UP000733611"/>
    </source>
</evidence>
<name>A0A948TEJ5_9GAMM</name>
<evidence type="ECO:0000313" key="2">
    <source>
        <dbReference type="EMBL" id="MBU3843436.1"/>
    </source>
</evidence>
<proteinExistence type="predicted"/>
<protein>
    <submittedName>
        <fullName evidence="2">Uncharacterized protein</fullName>
    </submittedName>
</protein>
<gene>
    <name evidence="2" type="ORF">H9847_00970</name>
</gene>
<dbReference type="Proteomes" id="UP000733611">
    <property type="component" value="Unassembled WGS sequence"/>
</dbReference>
<accession>A0A948TEJ5</accession>
<organism evidence="2 3">
    <name type="scientific">Candidatus Anaerobiospirillum pullicola</name>
    <dbReference type="NCBI Taxonomy" id="2838451"/>
    <lineage>
        <taxon>Bacteria</taxon>
        <taxon>Pseudomonadati</taxon>
        <taxon>Pseudomonadota</taxon>
        <taxon>Gammaproteobacteria</taxon>
        <taxon>Aeromonadales</taxon>
        <taxon>Succinivibrionaceae</taxon>
        <taxon>Anaerobiospirillum</taxon>
    </lineage>
</organism>
<evidence type="ECO:0000256" key="1">
    <source>
        <dbReference type="SAM" id="SignalP"/>
    </source>
</evidence>
<feature type="signal peptide" evidence="1">
    <location>
        <begin position="1"/>
        <end position="36"/>
    </location>
</feature>
<dbReference type="EMBL" id="JAHLFE010000016">
    <property type="protein sequence ID" value="MBU3843436.1"/>
    <property type="molecule type" value="Genomic_DNA"/>
</dbReference>